<dbReference type="InterPro" id="IPR048228">
    <property type="entry name" value="HelD_bacillota"/>
</dbReference>
<dbReference type="Proteomes" id="UP000220840">
    <property type="component" value="Unassembled WGS sequence"/>
</dbReference>
<evidence type="ECO:0000256" key="5">
    <source>
        <dbReference type="PROSITE-ProRule" id="PRU00560"/>
    </source>
</evidence>
<feature type="binding site" evidence="5">
    <location>
        <begin position="220"/>
        <end position="227"/>
    </location>
    <ligand>
        <name>ATP</name>
        <dbReference type="ChEBI" id="CHEBI:30616"/>
    </ligand>
</feature>
<protein>
    <submittedName>
        <fullName evidence="7">AAA family ATPase</fullName>
    </submittedName>
</protein>
<dbReference type="STRING" id="137838.GCA_001458595_01425"/>
<dbReference type="GO" id="GO:0005829">
    <property type="term" value="C:cytosol"/>
    <property type="evidence" value="ECO:0007669"/>
    <property type="project" value="TreeGrafter"/>
</dbReference>
<evidence type="ECO:0000256" key="4">
    <source>
        <dbReference type="ARBA" id="ARBA00022840"/>
    </source>
</evidence>
<dbReference type="RefSeq" id="WP_058294290.1">
    <property type="nucleotide sequence ID" value="NZ_LN890327.1"/>
</dbReference>
<keyword evidence="4 5" id="KW-0067">ATP-binding</keyword>
<evidence type="ECO:0000256" key="2">
    <source>
        <dbReference type="ARBA" id="ARBA00022801"/>
    </source>
</evidence>
<gene>
    <name evidence="7" type="ORF">CQ394_15935</name>
</gene>
<evidence type="ECO:0000313" key="8">
    <source>
        <dbReference type="Proteomes" id="UP000220840"/>
    </source>
</evidence>
<dbReference type="InterPro" id="IPR000212">
    <property type="entry name" value="DNA_helicase_UvrD/REP"/>
</dbReference>
<dbReference type="PANTHER" id="PTHR11070:SF17">
    <property type="entry name" value="DNA HELICASE IV"/>
    <property type="match status" value="1"/>
</dbReference>
<dbReference type="PROSITE" id="PS51198">
    <property type="entry name" value="UVRD_HELICASE_ATP_BIND"/>
    <property type="match status" value="1"/>
</dbReference>
<dbReference type="InterPro" id="IPR014016">
    <property type="entry name" value="UvrD-like_ATP-bd"/>
</dbReference>
<dbReference type="Gene3D" id="1.10.10.160">
    <property type="match status" value="1"/>
</dbReference>
<dbReference type="GO" id="GO:0016787">
    <property type="term" value="F:hydrolase activity"/>
    <property type="evidence" value="ECO:0007669"/>
    <property type="project" value="UniProtKB-UniRule"/>
</dbReference>
<dbReference type="Gene3D" id="3.40.50.300">
    <property type="entry name" value="P-loop containing nucleotide triphosphate hydrolases"/>
    <property type="match status" value="3"/>
</dbReference>
<sequence>MDEILLEEQRVLEDKRKLIKNEINFKSNRLEEVATKLSQLVKEVKGSYSVEKETFKVLKESLEKEIGNYTEAINNPYFGRIDFKENGNFEETIYIGKNGISNTKDVEEIVVDWRAPVADLYYSGTSKESYYKSPKGIIEGKLETKRKFLFNNDEIEKVFDEAIDQIMVSGEEGKELVDEFLKINLEANTGKKLKEVVSTIQKEQNEIIRWPKNLPIIVQGSAGSGKTTIALHRLAYLIYRYNENLKGEDILVLAPNKLFLNYISDILPSLDVSEVKQNTFEDLMLSKLKIKLEVYDKDKKIKQILNEKDEFKKKLILNSSKVKGTLVYKKMLERFIKLIEHISFDIKDIRVKEEVLFDKKYIEKLYKNDFKMHPINKRKDEIKKYLQLNLKNKVEVTLAAIDEKYDFKVLEIKREHKDIEKRRKFLIDIYDERDMLKESVKKNAKREFNAYFKEWKSINSSDLYKEFFNNEELFDSATAGRIPKVLEQYMKSEFDNNIKNNIIDEDDLAPLYYIKILIDGISDEERFKHIVVDEVQDYSMFQLDVIRNLAIGNSLTLVGDLAQGIYYYKGINSWDELIKDVFNSEATYVQLSQSYRSTVEIIDFASKVLNSQNLNIKECKPVLRHGEKPKIIEVKIEEEYVTEIENIIKLLKENNKSSMAVITKDDKEANNFYRILQKNSKYKFGIVTEKNDKCEEDFLIIPSYLTKGLEFDCTILLNPSEDSYSESLLDKKLLYVSLTRALHMEFIIKLDSITKLI</sequence>
<dbReference type="InterPro" id="IPR013986">
    <property type="entry name" value="DExx_box_DNA_helicase_dom_sf"/>
</dbReference>
<dbReference type="InterPro" id="IPR027785">
    <property type="entry name" value="UvrD-like_helicase_C"/>
</dbReference>
<evidence type="ECO:0000259" key="6">
    <source>
        <dbReference type="PROSITE" id="PS51198"/>
    </source>
</evidence>
<feature type="domain" description="UvrD-like helicase ATP-binding" evidence="6">
    <location>
        <begin position="199"/>
        <end position="598"/>
    </location>
</feature>
<dbReference type="InterPro" id="IPR027417">
    <property type="entry name" value="P-loop_NTPase"/>
</dbReference>
<dbReference type="PANTHER" id="PTHR11070">
    <property type="entry name" value="UVRD / RECB / PCRA DNA HELICASE FAMILY MEMBER"/>
    <property type="match status" value="1"/>
</dbReference>
<keyword evidence="3 5" id="KW-0347">Helicase</keyword>
<dbReference type="OrthoDB" id="9787585at2"/>
<comment type="caution">
    <text evidence="7">The sequence shown here is derived from an EMBL/GenBank/DDBJ whole genome shotgun (WGS) entry which is preliminary data.</text>
</comment>
<name>A0A2A7MEK4_9CLOT</name>
<evidence type="ECO:0000313" key="7">
    <source>
        <dbReference type="EMBL" id="PEG30125.1"/>
    </source>
</evidence>
<dbReference type="SUPFAM" id="SSF52540">
    <property type="entry name" value="P-loop containing nucleoside triphosphate hydrolases"/>
    <property type="match status" value="1"/>
</dbReference>
<dbReference type="AlphaFoldDB" id="A0A2A7MEK4"/>
<keyword evidence="2 5" id="KW-0378">Hydrolase</keyword>
<keyword evidence="8" id="KW-1185">Reference proteome</keyword>
<dbReference type="GO" id="GO:0003677">
    <property type="term" value="F:DNA binding"/>
    <property type="evidence" value="ECO:0007669"/>
    <property type="project" value="InterPro"/>
</dbReference>
<reference evidence="7 8" key="1">
    <citation type="submission" date="2017-10" db="EMBL/GenBank/DDBJ databases">
        <title>Effective Description of Clostridium neonatale sp. nov. linked to necrotizing enterocolitis in neonates and a clarification of species assignable to the genus Clostridium (Prazmowski 1880) emend. Lawson and Rainey 2016.</title>
        <authorList>
            <person name="Bernard K."/>
            <person name="Burdz T."/>
            <person name="Wiebe D."/>
            <person name="Balcewich B."/>
            <person name="Alfa M."/>
            <person name="Bernier A.-M."/>
        </authorList>
    </citation>
    <scope>NUCLEOTIDE SEQUENCE [LARGE SCALE GENOMIC DNA]</scope>
    <source>
        <strain evidence="7 8">LCDC99A005</strain>
    </source>
</reference>
<dbReference type="Pfam" id="PF00580">
    <property type="entry name" value="UvrD-helicase"/>
    <property type="match status" value="1"/>
</dbReference>
<dbReference type="EMBL" id="PDCJ01000002">
    <property type="protein sequence ID" value="PEG30125.1"/>
    <property type="molecule type" value="Genomic_DNA"/>
</dbReference>
<evidence type="ECO:0000256" key="1">
    <source>
        <dbReference type="ARBA" id="ARBA00022741"/>
    </source>
</evidence>
<proteinExistence type="predicted"/>
<evidence type="ECO:0000256" key="3">
    <source>
        <dbReference type="ARBA" id="ARBA00022806"/>
    </source>
</evidence>
<dbReference type="Pfam" id="PF13538">
    <property type="entry name" value="UvrD_C_2"/>
    <property type="match status" value="1"/>
</dbReference>
<accession>A0A2A7MEK4</accession>
<dbReference type="GO" id="GO:0043138">
    <property type="term" value="F:3'-5' DNA helicase activity"/>
    <property type="evidence" value="ECO:0007669"/>
    <property type="project" value="TreeGrafter"/>
</dbReference>
<dbReference type="GO" id="GO:0000725">
    <property type="term" value="P:recombinational repair"/>
    <property type="evidence" value="ECO:0007669"/>
    <property type="project" value="TreeGrafter"/>
</dbReference>
<organism evidence="7 8">
    <name type="scientific">Clostridium neonatale</name>
    <dbReference type="NCBI Taxonomy" id="137838"/>
    <lineage>
        <taxon>Bacteria</taxon>
        <taxon>Bacillati</taxon>
        <taxon>Bacillota</taxon>
        <taxon>Clostridia</taxon>
        <taxon>Eubacteriales</taxon>
        <taxon>Clostridiaceae</taxon>
        <taxon>Clostridium</taxon>
    </lineage>
</organism>
<dbReference type="NCBIfam" id="NF041464">
    <property type="entry name" value="HelD_BACSU"/>
    <property type="match status" value="1"/>
</dbReference>
<keyword evidence="1 5" id="KW-0547">Nucleotide-binding</keyword>
<dbReference type="GO" id="GO:0005524">
    <property type="term" value="F:ATP binding"/>
    <property type="evidence" value="ECO:0007669"/>
    <property type="project" value="UniProtKB-UniRule"/>
</dbReference>